<feature type="compositionally biased region" description="Polar residues" evidence="1">
    <location>
        <begin position="54"/>
        <end position="63"/>
    </location>
</feature>
<evidence type="ECO:0000256" key="1">
    <source>
        <dbReference type="SAM" id="MobiDB-lite"/>
    </source>
</evidence>
<feature type="region of interest" description="Disordered" evidence="1">
    <location>
        <begin position="22"/>
        <end position="72"/>
    </location>
</feature>
<dbReference type="EMBL" id="WIGN01000106">
    <property type="protein sequence ID" value="KAF6809133.1"/>
    <property type="molecule type" value="Genomic_DNA"/>
</dbReference>
<evidence type="ECO:0000313" key="3">
    <source>
        <dbReference type="Proteomes" id="UP000652219"/>
    </source>
</evidence>
<evidence type="ECO:0000313" key="2">
    <source>
        <dbReference type="EMBL" id="KAF6809133.1"/>
    </source>
</evidence>
<dbReference type="AlphaFoldDB" id="A0A8H6MUU1"/>
<protein>
    <submittedName>
        <fullName evidence="2">Uncharacterized protein</fullName>
    </submittedName>
</protein>
<name>A0A8H6MUU1_9PEZI</name>
<reference evidence="2 3" key="1">
    <citation type="journal article" date="2020" name="Phytopathology">
        <title>Genome Sequence Resources of Colletotrichum truncatum, C. plurivorum, C. musicola, and C. sojae: Four Species Pathogenic to Soybean (Glycine max).</title>
        <authorList>
            <person name="Rogerio F."/>
            <person name="Boufleur T.R."/>
            <person name="Ciampi-Guillardi M."/>
            <person name="Sukno S.A."/>
            <person name="Thon M.R."/>
            <person name="Massola Junior N.S."/>
            <person name="Baroncelli R."/>
        </authorList>
    </citation>
    <scope>NUCLEOTIDE SEQUENCE [LARGE SCALE GENOMIC DNA]</scope>
    <source>
        <strain evidence="2 3">LFN0009</strain>
    </source>
</reference>
<feature type="compositionally biased region" description="Basic and acidic residues" evidence="1">
    <location>
        <begin position="22"/>
        <end position="38"/>
    </location>
</feature>
<organism evidence="2 3">
    <name type="scientific">Colletotrichum sojae</name>
    <dbReference type="NCBI Taxonomy" id="2175907"/>
    <lineage>
        <taxon>Eukaryota</taxon>
        <taxon>Fungi</taxon>
        <taxon>Dikarya</taxon>
        <taxon>Ascomycota</taxon>
        <taxon>Pezizomycotina</taxon>
        <taxon>Sordariomycetes</taxon>
        <taxon>Hypocreomycetidae</taxon>
        <taxon>Glomerellales</taxon>
        <taxon>Glomerellaceae</taxon>
        <taxon>Colletotrichum</taxon>
        <taxon>Colletotrichum orchidearum species complex</taxon>
    </lineage>
</organism>
<dbReference type="Proteomes" id="UP000652219">
    <property type="component" value="Unassembled WGS sequence"/>
</dbReference>
<accession>A0A8H6MUU1</accession>
<sequence>MSVPDGGVFVTASCEEASWKDGDAQAFRERREKPRRAVLDGGDYQQRDGEHSASRSLLLTSETVMGVETVPP</sequence>
<proteinExistence type="predicted"/>
<keyword evidence="3" id="KW-1185">Reference proteome</keyword>
<gene>
    <name evidence="2" type="ORF">CSOJ01_07105</name>
</gene>
<comment type="caution">
    <text evidence="2">The sequence shown here is derived from an EMBL/GenBank/DDBJ whole genome shotgun (WGS) entry which is preliminary data.</text>
</comment>